<evidence type="ECO:0000313" key="3">
    <source>
        <dbReference type="Proteomes" id="UP001595530"/>
    </source>
</evidence>
<protein>
    <submittedName>
        <fullName evidence="2">DUF6884 domain-containing protein</fullName>
    </submittedName>
</protein>
<accession>A0ABV7F360</accession>
<dbReference type="InterPro" id="IPR049251">
    <property type="entry name" value="DUF6884"/>
</dbReference>
<dbReference type="RefSeq" id="WP_390329353.1">
    <property type="nucleotide sequence ID" value="NZ_JBHRTP010000052.1"/>
</dbReference>
<dbReference type="Pfam" id="PF21818">
    <property type="entry name" value="DUF6884"/>
    <property type="match status" value="1"/>
</dbReference>
<dbReference type="EMBL" id="JBHRTP010000052">
    <property type="protein sequence ID" value="MFC3109508.1"/>
    <property type="molecule type" value="Genomic_DNA"/>
</dbReference>
<keyword evidence="3" id="KW-1185">Reference proteome</keyword>
<gene>
    <name evidence="2" type="ORF">ACFOFO_16320</name>
</gene>
<organism evidence="2 3">
    <name type="scientific">Undibacterium arcticum</name>
    <dbReference type="NCBI Taxonomy" id="1762892"/>
    <lineage>
        <taxon>Bacteria</taxon>
        <taxon>Pseudomonadati</taxon>
        <taxon>Pseudomonadota</taxon>
        <taxon>Betaproteobacteria</taxon>
        <taxon>Burkholderiales</taxon>
        <taxon>Oxalobacteraceae</taxon>
        <taxon>Undibacterium</taxon>
    </lineage>
</organism>
<sequence length="162" mass="18621">MTSKIALVSCVKSKRNEPVPHQAQELYVSQLFAGMRRYAQDHADRWYILSAEHGLLAPEQLIKPYEKTLVTMNFRQREEWAISVMRDLEAVLQAGDEVIFLAGITYRSFLECYLRERGIKVSIPMEGLMFGQQLQWLKRANGEASTSIDASRMKHNNGKESQ</sequence>
<name>A0ABV7F360_9BURK</name>
<evidence type="ECO:0000259" key="1">
    <source>
        <dbReference type="Pfam" id="PF21818"/>
    </source>
</evidence>
<feature type="domain" description="DUF6884" evidence="1">
    <location>
        <begin position="5"/>
        <end position="139"/>
    </location>
</feature>
<evidence type="ECO:0000313" key="2">
    <source>
        <dbReference type="EMBL" id="MFC3109508.1"/>
    </source>
</evidence>
<proteinExistence type="predicted"/>
<reference evidence="3" key="1">
    <citation type="journal article" date="2019" name="Int. J. Syst. Evol. Microbiol.">
        <title>The Global Catalogue of Microorganisms (GCM) 10K type strain sequencing project: providing services to taxonomists for standard genome sequencing and annotation.</title>
        <authorList>
            <consortium name="The Broad Institute Genomics Platform"/>
            <consortium name="The Broad Institute Genome Sequencing Center for Infectious Disease"/>
            <person name="Wu L."/>
            <person name="Ma J."/>
        </authorList>
    </citation>
    <scope>NUCLEOTIDE SEQUENCE [LARGE SCALE GENOMIC DNA]</scope>
    <source>
        <strain evidence="3">KCTC 42986</strain>
    </source>
</reference>
<comment type="caution">
    <text evidence="2">The sequence shown here is derived from an EMBL/GenBank/DDBJ whole genome shotgun (WGS) entry which is preliminary data.</text>
</comment>
<dbReference type="Proteomes" id="UP001595530">
    <property type="component" value="Unassembled WGS sequence"/>
</dbReference>